<evidence type="ECO:0000313" key="3">
    <source>
        <dbReference type="Proteomes" id="UP000233343"/>
    </source>
</evidence>
<organism evidence="2 3">
    <name type="scientific">Cytobacillus horneckiae</name>
    <dbReference type="NCBI Taxonomy" id="549687"/>
    <lineage>
        <taxon>Bacteria</taxon>
        <taxon>Bacillati</taxon>
        <taxon>Bacillota</taxon>
        <taxon>Bacilli</taxon>
        <taxon>Bacillales</taxon>
        <taxon>Bacillaceae</taxon>
        <taxon>Cytobacillus</taxon>
    </lineage>
</organism>
<dbReference type="RefSeq" id="WP_066198631.1">
    <property type="nucleotide sequence ID" value="NZ_JAMAUX010000002.1"/>
</dbReference>
<dbReference type="InterPro" id="IPR034660">
    <property type="entry name" value="DinB/YfiT-like"/>
</dbReference>
<dbReference type="Gene3D" id="1.20.120.450">
    <property type="entry name" value="dinb family like domain"/>
    <property type="match status" value="1"/>
</dbReference>
<protein>
    <submittedName>
        <fullName evidence="2">DinB family protein</fullName>
    </submittedName>
</protein>
<name>A0A2N0ZI10_9BACI</name>
<dbReference type="EMBL" id="PISD01000019">
    <property type="protein sequence ID" value="PKG29126.1"/>
    <property type="molecule type" value="Genomic_DNA"/>
</dbReference>
<keyword evidence="3" id="KW-1185">Reference proteome</keyword>
<dbReference type="Pfam" id="PF12867">
    <property type="entry name" value="DinB_2"/>
    <property type="match status" value="1"/>
</dbReference>
<dbReference type="AlphaFoldDB" id="A0A2N0ZI10"/>
<gene>
    <name evidence="2" type="ORF">CWS20_10215</name>
</gene>
<dbReference type="InterPro" id="IPR024775">
    <property type="entry name" value="DinB-like"/>
</dbReference>
<reference evidence="2 3" key="1">
    <citation type="journal article" date="2010" name="Int. J. Syst. Evol. Microbiol.">
        <title>Bacillus horneckiae sp. nov., isolated from a spacecraft-assembly clean room.</title>
        <authorList>
            <person name="Vaishampayan P."/>
            <person name="Probst A."/>
            <person name="Krishnamurthi S."/>
            <person name="Ghosh S."/>
            <person name="Osman S."/>
            <person name="McDowall A."/>
            <person name="Ruckmani A."/>
            <person name="Mayilraj S."/>
            <person name="Venkateswaran K."/>
        </authorList>
    </citation>
    <scope>NUCLEOTIDE SEQUENCE [LARGE SCALE GENOMIC DNA]</scope>
    <source>
        <strain evidence="3">1PO1SC</strain>
    </source>
</reference>
<proteinExistence type="predicted"/>
<accession>A0A2N0ZI10</accession>
<feature type="domain" description="DinB-like" evidence="1">
    <location>
        <begin position="9"/>
        <end position="147"/>
    </location>
</feature>
<evidence type="ECO:0000313" key="2">
    <source>
        <dbReference type="EMBL" id="PKG29126.1"/>
    </source>
</evidence>
<dbReference type="Proteomes" id="UP000233343">
    <property type="component" value="Unassembled WGS sequence"/>
</dbReference>
<sequence>MTQFIYNHLKTVRSITENSIMRIKEEFADLIPPGYNNNIRWNFGHIVYVQELLAFQLSGIEQQIPETFALYFSAGTKPANWIGTPPTIDEIKEEMQQQNERIQKINQSRLAEKLSVPYTNKGGITFYTVGEAVLFSTYHEALHMETIKRIHQENKNRSQYC</sequence>
<evidence type="ECO:0000259" key="1">
    <source>
        <dbReference type="Pfam" id="PF12867"/>
    </source>
</evidence>
<comment type="caution">
    <text evidence="2">The sequence shown here is derived from an EMBL/GenBank/DDBJ whole genome shotgun (WGS) entry which is preliminary data.</text>
</comment>
<dbReference type="SUPFAM" id="SSF109854">
    <property type="entry name" value="DinB/YfiT-like putative metalloenzymes"/>
    <property type="match status" value="1"/>
</dbReference>